<protein>
    <submittedName>
        <fullName evidence="10">Aldehyde:ferredoxin oxidoreductase</fullName>
    </submittedName>
</protein>
<dbReference type="Pfam" id="PF02730">
    <property type="entry name" value="AFOR_N"/>
    <property type="match status" value="1"/>
</dbReference>
<evidence type="ECO:0000256" key="3">
    <source>
        <dbReference type="ARBA" id="ARBA00022485"/>
    </source>
</evidence>
<evidence type="ECO:0000256" key="6">
    <source>
        <dbReference type="ARBA" id="ARBA00023004"/>
    </source>
</evidence>
<proteinExistence type="inferred from homology"/>
<dbReference type="Proteomes" id="UP000192674">
    <property type="component" value="Unassembled WGS sequence"/>
</dbReference>
<dbReference type="InterPro" id="IPR013985">
    <property type="entry name" value="Ald_Fedxn_OxRdtase_dom3"/>
</dbReference>
<keyword evidence="5" id="KW-0560">Oxidoreductase</keyword>
<feature type="domain" description="Aldehyde ferredoxin oxidoreductase N-terminal" evidence="9">
    <location>
        <begin position="19"/>
        <end position="223"/>
    </location>
</feature>
<dbReference type="Gene3D" id="1.10.599.10">
    <property type="entry name" value="Aldehyde Ferredoxin Oxidoreductase Protein, subunit A, domain 3"/>
    <property type="match status" value="1"/>
</dbReference>
<organism evidence="10 11">
    <name type="scientific">Kibdelosporangium aridum</name>
    <dbReference type="NCBI Taxonomy" id="2030"/>
    <lineage>
        <taxon>Bacteria</taxon>
        <taxon>Bacillati</taxon>
        <taxon>Actinomycetota</taxon>
        <taxon>Actinomycetes</taxon>
        <taxon>Pseudonocardiales</taxon>
        <taxon>Pseudonocardiaceae</taxon>
        <taxon>Kibdelosporangium</taxon>
    </lineage>
</organism>
<comment type="cofactor">
    <cofactor evidence="1">
        <name>[4Fe-4S] cluster</name>
        <dbReference type="ChEBI" id="CHEBI:49883"/>
    </cofactor>
</comment>
<dbReference type="Pfam" id="PF01314">
    <property type="entry name" value="AFOR_C"/>
    <property type="match status" value="1"/>
</dbReference>
<comment type="similarity">
    <text evidence="2">Belongs to the AOR/FOR family.</text>
</comment>
<dbReference type="InterPro" id="IPR051919">
    <property type="entry name" value="W-dependent_AOR"/>
</dbReference>
<keyword evidence="6" id="KW-0408">Iron</keyword>
<keyword evidence="3" id="KW-0004">4Fe-4S</keyword>
<dbReference type="Gene3D" id="3.60.9.10">
    <property type="entry name" value="Aldehyde ferredoxin oxidoreductase, N-terminal domain"/>
    <property type="match status" value="1"/>
</dbReference>
<dbReference type="GO" id="GO:0016625">
    <property type="term" value="F:oxidoreductase activity, acting on the aldehyde or oxo group of donors, iron-sulfur protein as acceptor"/>
    <property type="evidence" value="ECO:0007669"/>
    <property type="project" value="InterPro"/>
</dbReference>
<evidence type="ECO:0000256" key="5">
    <source>
        <dbReference type="ARBA" id="ARBA00023002"/>
    </source>
</evidence>
<dbReference type="GO" id="GO:0051539">
    <property type="term" value="F:4 iron, 4 sulfur cluster binding"/>
    <property type="evidence" value="ECO:0007669"/>
    <property type="project" value="UniProtKB-KW"/>
</dbReference>
<dbReference type="SUPFAM" id="SSF48310">
    <property type="entry name" value="Aldehyde ferredoxin oxidoreductase, C-terminal domains"/>
    <property type="match status" value="1"/>
</dbReference>
<dbReference type="SMART" id="SM00790">
    <property type="entry name" value="AFOR_N"/>
    <property type="match status" value="1"/>
</dbReference>
<comment type="cofactor">
    <cofactor evidence="8">
        <name>tungstopterin</name>
        <dbReference type="ChEBI" id="CHEBI:30402"/>
    </cofactor>
</comment>
<evidence type="ECO:0000259" key="9">
    <source>
        <dbReference type="SMART" id="SM00790"/>
    </source>
</evidence>
<name>A0A1W2FV73_KIBAR</name>
<dbReference type="GO" id="GO:0009055">
    <property type="term" value="F:electron transfer activity"/>
    <property type="evidence" value="ECO:0007669"/>
    <property type="project" value="InterPro"/>
</dbReference>
<dbReference type="EMBL" id="FWXV01000012">
    <property type="protein sequence ID" value="SMD25801.1"/>
    <property type="molecule type" value="Genomic_DNA"/>
</dbReference>
<dbReference type="InterPro" id="IPR036021">
    <property type="entry name" value="Tungsten_al_ferr_oxy-like_C"/>
</dbReference>
<dbReference type="InterPro" id="IPR001203">
    <property type="entry name" value="OxRdtase_Ald_Fedxn_C"/>
</dbReference>
<dbReference type="InterPro" id="IPR013983">
    <property type="entry name" value="Ald_Fedxn_OxRdtase_N"/>
</dbReference>
<dbReference type="Gene3D" id="1.10.569.10">
    <property type="entry name" value="Aldehyde Ferredoxin Oxidoreductase Protein, subunit A, domain 2"/>
    <property type="match status" value="1"/>
</dbReference>
<dbReference type="InterPro" id="IPR013984">
    <property type="entry name" value="Ald_Fedxn_OxRdtase_dom2"/>
</dbReference>
<reference evidence="10 11" key="1">
    <citation type="submission" date="2017-04" db="EMBL/GenBank/DDBJ databases">
        <authorList>
            <person name="Afonso C.L."/>
            <person name="Miller P.J."/>
            <person name="Scott M.A."/>
            <person name="Spackman E."/>
            <person name="Goraichik I."/>
            <person name="Dimitrov K.M."/>
            <person name="Suarez D.L."/>
            <person name="Swayne D.E."/>
        </authorList>
    </citation>
    <scope>NUCLEOTIDE SEQUENCE [LARGE SCALE GENOMIC DNA]</scope>
    <source>
        <strain evidence="10 11">DSM 43828</strain>
    </source>
</reference>
<accession>A0A1W2FV73</accession>
<dbReference type="AlphaFoldDB" id="A0A1W2FV73"/>
<dbReference type="PANTHER" id="PTHR30038">
    <property type="entry name" value="ALDEHYDE FERREDOXIN OXIDOREDUCTASE"/>
    <property type="match status" value="1"/>
</dbReference>
<evidence type="ECO:0000256" key="7">
    <source>
        <dbReference type="ARBA" id="ARBA00023014"/>
    </source>
</evidence>
<dbReference type="InterPro" id="IPR036503">
    <property type="entry name" value="Ald_Fedxn_OxRdtase_N_sf"/>
</dbReference>
<keyword evidence="7" id="KW-0411">Iron-sulfur</keyword>
<evidence type="ECO:0000256" key="2">
    <source>
        <dbReference type="ARBA" id="ARBA00011032"/>
    </source>
</evidence>
<evidence type="ECO:0000313" key="10">
    <source>
        <dbReference type="EMBL" id="SMD25801.1"/>
    </source>
</evidence>
<dbReference type="SUPFAM" id="SSF56228">
    <property type="entry name" value="Aldehyde ferredoxin oxidoreductase, N-terminal domain"/>
    <property type="match status" value="1"/>
</dbReference>
<sequence length="613" mass="64459">MSFSPARRHTVLSMAAGGFFGRALIVDVDARSASGTPFELDERVLRAYLGGVGLGTWLMHRLAPARVDPLAPEAPLAFVFSSLVGTPLTTSAKFAVVAKSPLTGLLTDALASSQFAIAGKLTGHDAIVIRGRAAELSVLLIDGDGARLEPAPELAGLPASEAETQARERFGRGWRTAAIGPAGERQVRYATISHDGRHAGRGGLGAVLGAKNIKAVLVRSATKVAVADQAGVLKAAKDLRQRSFGPATAKYRELGTLANLLAFNAVSTLPTRNFTAATFEGAPKLAAEELHEMRGVARNSCASCSIGCEHIYSRKGGGSQRMEYENVFALGPLCGVSDPDDVFAASARCDELGLDTISAGGTIAWAMECVERGLIDEPWLKFGDGQALLKALDAIGERSPGLGELLAQGSRQAAARVGHGSIDFAPQVKGLELPGYEPRSLQSMALGLAVNARGADHNRSGAYEADLSGDVNRFDGGAAHVAAAIGTEDRAAVMDSMILCKFLRGVFEDPFTEWATLLSLVTGWDMDAAELRAAASRIVRAKRAFNLREGATAADDTLPARMLETPLQLASGRTATLTADRLQTMINGYYVARGFDEAGRVSTADLPDLFLDA</sequence>
<dbReference type="GO" id="GO:0046872">
    <property type="term" value="F:metal ion binding"/>
    <property type="evidence" value="ECO:0007669"/>
    <property type="project" value="UniProtKB-KW"/>
</dbReference>
<evidence type="ECO:0000313" key="11">
    <source>
        <dbReference type="Proteomes" id="UP000192674"/>
    </source>
</evidence>
<evidence type="ECO:0000256" key="8">
    <source>
        <dbReference type="ARBA" id="ARBA00049934"/>
    </source>
</evidence>
<evidence type="ECO:0000256" key="4">
    <source>
        <dbReference type="ARBA" id="ARBA00022723"/>
    </source>
</evidence>
<keyword evidence="4" id="KW-0479">Metal-binding</keyword>
<dbReference type="PANTHER" id="PTHR30038:SF7">
    <property type="entry name" value="TUNGSTEN-CONTAINING GLYCERALDEHYDE-3-PHOSPHATE:FERREDOXIN OXIDOREDUCTASE"/>
    <property type="match status" value="1"/>
</dbReference>
<gene>
    <name evidence="10" type="ORF">SAMN05661093_09379</name>
</gene>
<evidence type="ECO:0000256" key="1">
    <source>
        <dbReference type="ARBA" id="ARBA00001966"/>
    </source>
</evidence>
<keyword evidence="11" id="KW-1185">Reference proteome</keyword>